<dbReference type="PIRSF" id="PIRSF012159">
    <property type="entry name" value="Inh_gp21_prd"/>
    <property type="match status" value="1"/>
</dbReference>
<dbReference type="InterPro" id="IPR059055">
    <property type="entry name" value="Inh_C"/>
</dbReference>
<feature type="domain" description="Inh C-terminal" evidence="2">
    <location>
        <begin position="158"/>
        <end position="219"/>
    </location>
</feature>
<protein>
    <submittedName>
        <fullName evidence="3">Inh inhibitor of prohead protease gp21</fullName>
    </submittedName>
</protein>
<dbReference type="Pfam" id="PF26098">
    <property type="entry name" value="Phage_Inh_C"/>
    <property type="match status" value="1"/>
</dbReference>
<evidence type="ECO:0000313" key="3">
    <source>
        <dbReference type="EMBL" id="ADG36152.1"/>
    </source>
</evidence>
<feature type="domain" description="Inh N-terminal" evidence="1">
    <location>
        <begin position="1"/>
        <end position="50"/>
    </location>
</feature>
<organism evidence="3 4">
    <name type="scientific">Acinetobacter phage Acj61</name>
    <dbReference type="NCBI Taxonomy" id="760732"/>
    <lineage>
        <taxon>Viruses</taxon>
        <taxon>Duplodnaviria</taxon>
        <taxon>Heunggongvirae</taxon>
        <taxon>Uroviricota</taxon>
        <taxon>Caudoviricetes</taxon>
        <taxon>Pantevenvirales</taxon>
        <taxon>Straboviridae</taxon>
        <taxon>Twarogvirinae</taxon>
        <taxon>Lasallevirus</taxon>
        <taxon>Lasallevirus Acj61</taxon>
        <taxon>Acinetobacter virus Acj61</taxon>
    </lineage>
</organism>
<accession>E5E4G8</accession>
<dbReference type="InterPro" id="IPR016594">
    <property type="entry name" value="Inh_T4"/>
</dbReference>
<evidence type="ECO:0000259" key="1">
    <source>
        <dbReference type="Pfam" id="PF26097"/>
    </source>
</evidence>
<dbReference type="GeneID" id="9926078"/>
<keyword evidence="3" id="KW-0378">Hydrolase</keyword>
<sequence>MLDKAYIDEIKTLGVKESKEKLAEYAAQFNISVKKTRSFDNMVADIKDELAKLANEPMPEQPSEGLTITDLIQASDEISGKSVFEGEAKESALAALRGEIVEEKPVETAPTEQVEVVEQKEEIKQDEPEVQEVVEQPAFQLPPNFSPTIQMLGRAHTAYVTLPWWIYDWITKNPQWKTDPNSFHDFHGVKTLLSLIYYIQRDGFVRIRETRNSSFVVLE</sequence>
<proteinExistence type="predicted"/>
<reference evidence="3 4" key="1">
    <citation type="journal article" date="2010" name="Virol. J.">
        <title>Genomes of the T4-related bacteriophages as windows on microbial genome evolution.</title>
        <authorList>
            <person name="Petrov V.M."/>
            <person name="Ratnayaka S."/>
            <person name="Nolan J.M."/>
            <person name="Miller E.S."/>
            <person name="Karam J.D."/>
        </authorList>
    </citation>
    <scope>NUCLEOTIDE SEQUENCE [LARGE SCALE GENOMIC DNA]</scope>
</reference>
<dbReference type="KEGG" id="vg:9926078"/>
<dbReference type="EMBL" id="GU911519">
    <property type="protein sequence ID" value="ADG36152.1"/>
    <property type="molecule type" value="Genomic_DNA"/>
</dbReference>
<dbReference type="InterPro" id="IPR059054">
    <property type="entry name" value="Inh_N"/>
</dbReference>
<dbReference type="RefSeq" id="YP_004009804.1">
    <property type="nucleotide sequence ID" value="NC_014661.1"/>
</dbReference>
<dbReference type="Pfam" id="PF26097">
    <property type="entry name" value="Phage_Inh_N"/>
    <property type="match status" value="1"/>
</dbReference>
<evidence type="ECO:0000313" key="4">
    <source>
        <dbReference type="Proteomes" id="UP000008730"/>
    </source>
</evidence>
<dbReference type="Proteomes" id="UP000008730">
    <property type="component" value="Segment"/>
</dbReference>
<name>E5E4G8_9CAUD</name>
<gene>
    <name evidence="3" type="primary">Inh</name>
    <name evidence="3" type="ORF">Acj61p187</name>
</gene>
<dbReference type="OrthoDB" id="8009at10239"/>
<keyword evidence="3" id="KW-0645">Protease</keyword>
<dbReference type="GO" id="GO:0006508">
    <property type="term" value="P:proteolysis"/>
    <property type="evidence" value="ECO:0007669"/>
    <property type="project" value="UniProtKB-KW"/>
</dbReference>
<dbReference type="GO" id="GO:0008233">
    <property type="term" value="F:peptidase activity"/>
    <property type="evidence" value="ECO:0007669"/>
    <property type="project" value="UniProtKB-KW"/>
</dbReference>
<keyword evidence="4" id="KW-1185">Reference proteome</keyword>
<evidence type="ECO:0000259" key="2">
    <source>
        <dbReference type="Pfam" id="PF26098"/>
    </source>
</evidence>